<reference evidence="10 11" key="1">
    <citation type="journal article" date="2011" name="Stand. Genomic Sci.">
        <title>Complete genome sequence of the thermophilic sulfur-reducer Hippea maritima type strain (MH(2)).</title>
        <authorList>
            <person name="Huntemann M."/>
            <person name="Lu M."/>
            <person name="Nolan M."/>
            <person name="Lapidus A."/>
            <person name="Lucas S."/>
            <person name="Hammon N."/>
            <person name="Deshpande S."/>
            <person name="Cheng J.F."/>
            <person name="Tapia R."/>
            <person name="Han C."/>
            <person name="Goodwin L."/>
            <person name="Pitluck S."/>
            <person name="Liolios K."/>
            <person name="Pagani I."/>
            <person name="Ivanova N."/>
            <person name="Ovchinikova G."/>
            <person name="Pati A."/>
            <person name="Chen A."/>
            <person name="Palaniappan K."/>
            <person name="Land M."/>
            <person name="Hauser L."/>
            <person name="Jeffries C.D."/>
            <person name="Detter J.C."/>
            <person name="Brambilla E.M."/>
            <person name="Rohde M."/>
            <person name="Spring S."/>
            <person name="Goker M."/>
            <person name="Woyke T."/>
            <person name="Bristow J."/>
            <person name="Eisen J.A."/>
            <person name="Markowitz V."/>
            <person name="Hugenholtz P."/>
            <person name="Kyrpides N.C."/>
            <person name="Klenk H.P."/>
            <person name="Mavromatis K."/>
        </authorList>
    </citation>
    <scope>NUCLEOTIDE SEQUENCE [LARGE SCALE GENOMIC DNA]</scope>
    <source>
        <strain evidence="11">ATCC 700847 / DSM 10411 / MH2</strain>
    </source>
</reference>
<dbReference type="InterPro" id="IPR028923">
    <property type="entry name" value="SAICAR_synt/ADE2_N"/>
</dbReference>
<dbReference type="GO" id="GO:0006189">
    <property type="term" value="P:'de novo' IMP biosynthetic process"/>
    <property type="evidence" value="ECO:0007669"/>
    <property type="project" value="UniProtKB-UniRule"/>
</dbReference>
<comment type="catalytic activity">
    <reaction evidence="7 8">
        <text>5-amino-1-(5-phospho-D-ribosyl)imidazole-4-carboxylate + L-aspartate + ATP = (2S)-2-[5-amino-1-(5-phospho-beta-D-ribosyl)imidazole-4-carboxamido]succinate + ADP + phosphate + 2 H(+)</text>
        <dbReference type="Rhea" id="RHEA:22628"/>
        <dbReference type="ChEBI" id="CHEBI:15378"/>
        <dbReference type="ChEBI" id="CHEBI:29991"/>
        <dbReference type="ChEBI" id="CHEBI:30616"/>
        <dbReference type="ChEBI" id="CHEBI:43474"/>
        <dbReference type="ChEBI" id="CHEBI:58443"/>
        <dbReference type="ChEBI" id="CHEBI:77657"/>
        <dbReference type="ChEBI" id="CHEBI:456216"/>
        <dbReference type="EC" id="6.3.2.6"/>
    </reaction>
</comment>
<dbReference type="CDD" id="cd01415">
    <property type="entry name" value="SAICAR_synt_PurC"/>
    <property type="match status" value="1"/>
</dbReference>
<dbReference type="PROSITE" id="PS01058">
    <property type="entry name" value="SAICAR_SYNTHETASE_2"/>
    <property type="match status" value="1"/>
</dbReference>
<dbReference type="InterPro" id="IPR050089">
    <property type="entry name" value="SAICAR_synthetase"/>
</dbReference>
<evidence type="ECO:0000256" key="5">
    <source>
        <dbReference type="ARBA" id="ARBA00022755"/>
    </source>
</evidence>
<feature type="domain" description="SAICAR synthetase/ADE2 N-terminal" evidence="9">
    <location>
        <begin position="7"/>
        <end position="231"/>
    </location>
</feature>
<dbReference type="Gene3D" id="3.30.200.20">
    <property type="entry name" value="Phosphorylase Kinase, domain 1"/>
    <property type="match status" value="1"/>
</dbReference>
<dbReference type="Pfam" id="PF01259">
    <property type="entry name" value="SAICAR_synt"/>
    <property type="match status" value="1"/>
</dbReference>
<dbReference type="PROSITE" id="PS01057">
    <property type="entry name" value="SAICAR_SYNTHETASE_1"/>
    <property type="match status" value="1"/>
</dbReference>
<accession>F2LVM8</accession>
<keyword evidence="5 8" id="KW-0658">Purine biosynthesis</keyword>
<dbReference type="HOGENOM" id="CLU_061495_2_0_7"/>
<dbReference type="EMBL" id="CP002606">
    <property type="protein sequence ID" value="AEA33812.1"/>
    <property type="molecule type" value="Genomic_DNA"/>
</dbReference>
<reference evidence="11" key="2">
    <citation type="submission" date="2011-03" db="EMBL/GenBank/DDBJ databases">
        <title>The complete genome of Hippea maritima DSM 10411.</title>
        <authorList>
            <consortium name="US DOE Joint Genome Institute (JGI-PGF)"/>
            <person name="Lucas S."/>
            <person name="Copeland A."/>
            <person name="Lapidus A."/>
            <person name="Bruce D."/>
            <person name="Goodwin L."/>
            <person name="Pitluck S."/>
            <person name="Peters L."/>
            <person name="Kyrpides N."/>
            <person name="Mavromatis K."/>
            <person name="Pagani I."/>
            <person name="Ivanova N."/>
            <person name="Mikhailova N."/>
            <person name="Lu M."/>
            <person name="Detter J.C."/>
            <person name="Tapia R."/>
            <person name="Han C."/>
            <person name="Land M."/>
            <person name="Hauser L."/>
            <person name="Markowitz V."/>
            <person name="Cheng J.-F."/>
            <person name="Hugenholtz P."/>
            <person name="Woyke T."/>
            <person name="Wu D."/>
            <person name="Spring S."/>
            <person name="Schroeder M."/>
            <person name="Brambilla E."/>
            <person name="Klenk H.-P."/>
            <person name="Eisen J.A."/>
        </authorList>
    </citation>
    <scope>NUCLEOTIDE SEQUENCE [LARGE SCALE GENOMIC DNA]</scope>
    <source>
        <strain evidence="11">ATCC 700847 / DSM 10411 / MH2</strain>
    </source>
</reference>
<dbReference type="eggNOG" id="COG0152">
    <property type="taxonomic scope" value="Bacteria"/>
</dbReference>
<dbReference type="InParanoid" id="F2LVM8"/>
<dbReference type="FunCoup" id="F2LVM8">
    <property type="interactions" value="392"/>
</dbReference>
<dbReference type="Gene3D" id="3.30.470.20">
    <property type="entry name" value="ATP-grasp fold, B domain"/>
    <property type="match status" value="1"/>
</dbReference>
<dbReference type="EC" id="6.3.2.6" evidence="8"/>
<dbReference type="GO" id="GO:0009236">
    <property type="term" value="P:cobalamin biosynthetic process"/>
    <property type="evidence" value="ECO:0007669"/>
    <property type="project" value="InterPro"/>
</dbReference>
<dbReference type="InterPro" id="IPR018236">
    <property type="entry name" value="SAICAR_synthetase_CS"/>
</dbReference>
<dbReference type="PANTHER" id="PTHR43599:SF3">
    <property type="entry name" value="SI:DKEY-6E2.2"/>
    <property type="match status" value="1"/>
</dbReference>
<keyword evidence="11" id="KW-1185">Reference proteome</keyword>
<comment type="similarity">
    <text evidence="2 8">Belongs to the SAICAR synthetase family.</text>
</comment>
<keyword evidence="4 8" id="KW-0547">Nucleotide-binding</keyword>
<dbReference type="InterPro" id="IPR001636">
    <property type="entry name" value="SAICAR_synth"/>
</dbReference>
<dbReference type="KEGG" id="hmr:Hipma_0842"/>
<dbReference type="InterPro" id="IPR033934">
    <property type="entry name" value="SAICAR_synt_PurC"/>
</dbReference>
<evidence type="ECO:0000256" key="6">
    <source>
        <dbReference type="ARBA" id="ARBA00022840"/>
    </source>
</evidence>
<comment type="pathway">
    <text evidence="1 8">Purine metabolism; IMP biosynthesis via de novo pathway; 5-amino-1-(5-phospho-D-ribosyl)imidazole-4-carboxamide from 5-amino-1-(5-phospho-D-ribosyl)imidazole-4-carboxylate: step 1/2.</text>
</comment>
<dbReference type="PANTHER" id="PTHR43599">
    <property type="entry name" value="MULTIFUNCTIONAL PROTEIN ADE2"/>
    <property type="match status" value="1"/>
</dbReference>
<dbReference type="NCBIfam" id="TIGR00081">
    <property type="entry name" value="purC"/>
    <property type="match status" value="1"/>
</dbReference>
<dbReference type="RefSeq" id="WP_013681853.1">
    <property type="nucleotide sequence ID" value="NC_015318.1"/>
</dbReference>
<dbReference type="HAMAP" id="MF_00137">
    <property type="entry name" value="SAICAR_synth"/>
    <property type="match status" value="1"/>
</dbReference>
<evidence type="ECO:0000313" key="10">
    <source>
        <dbReference type="EMBL" id="AEA33812.1"/>
    </source>
</evidence>
<dbReference type="SUPFAM" id="SSF56104">
    <property type="entry name" value="SAICAR synthase-like"/>
    <property type="match status" value="1"/>
</dbReference>
<evidence type="ECO:0000256" key="3">
    <source>
        <dbReference type="ARBA" id="ARBA00022598"/>
    </source>
</evidence>
<dbReference type="GO" id="GO:0004639">
    <property type="term" value="F:phosphoribosylaminoimidazolesuccinocarboxamide synthase activity"/>
    <property type="evidence" value="ECO:0007669"/>
    <property type="project" value="UniProtKB-UniRule"/>
</dbReference>
<sequence length="237" mass="26997">MVEETNLLYEGKAKKVYETNDPNLLIIYFKDDATAFNGKKHAVIDEKGALNKAITVKAFGWMNECGIPNHFVEENSGREIVVKRLKMVPVEVVVRNIAAGSIAKRLGLKQGEKLPRPVIEFYYKSDELDDPMINEDHITAFGWANEDTIKKIKDMALKVNDCLKEKFDKAGIELVDFKLEFGFDNDGNLLVGDEFTPDGSRLWDKETGEVLDKDRFRKDLGDLIEGYEKIMMKISRV</sequence>
<organism evidence="10 11">
    <name type="scientific">Hippea maritima (strain ATCC 700847 / DSM 10411 / MH2)</name>
    <dbReference type="NCBI Taxonomy" id="760142"/>
    <lineage>
        <taxon>Bacteria</taxon>
        <taxon>Pseudomonadati</taxon>
        <taxon>Campylobacterota</taxon>
        <taxon>Desulfurellia</taxon>
        <taxon>Desulfurellales</taxon>
        <taxon>Hippeaceae</taxon>
        <taxon>Hippea</taxon>
    </lineage>
</organism>
<dbReference type="STRING" id="760142.Hipma_0842"/>
<dbReference type="GO" id="GO:0005829">
    <property type="term" value="C:cytosol"/>
    <property type="evidence" value="ECO:0007669"/>
    <property type="project" value="TreeGrafter"/>
</dbReference>
<evidence type="ECO:0000313" key="11">
    <source>
        <dbReference type="Proteomes" id="UP000008139"/>
    </source>
</evidence>
<dbReference type="OrthoDB" id="9801549at2"/>
<dbReference type="FunFam" id="3.30.470.20:FF:000006">
    <property type="entry name" value="Phosphoribosylaminoimidazole-succinocarboxamide synthase"/>
    <property type="match status" value="1"/>
</dbReference>
<protein>
    <recommendedName>
        <fullName evidence="8">Phosphoribosylaminoimidazole-succinocarboxamide synthase</fullName>
        <ecNumber evidence="8">6.3.2.6</ecNumber>
    </recommendedName>
    <alternativeName>
        <fullName evidence="8">SAICAR synthetase</fullName>
    </alternativeName>
</protein>
<name>F2LVM8_HIPMA</name>
<keyword evidence="6 8" id="KW-0067">ATP-binding</keyword>
<evidence type="ECO:0000256" key="1">
    <source>
        <dbReference type="ARBA" id="ARBA00004672"/>
    </source>
</evidence>
<keyword evidence="3 8" id="KW-0436">Ligase</keyword>
<evidence type="ECO:0000256" key="4">
    <source>
        <dbReference type="ARBA" id="ARBA00022741"/>
    </source>
</evidence>
<evidence type="ECO:0000256" key="2">
    <source>
        <dbReference type="ARBA" id="ARBA00010190"/>
    </source>
</evidence>
<evidence type="ECO:0000256" key="8">
    <source>
        <dbReference type="HAMAP-Rule" id="MF_00137"/>
    </source>
</evidence>
<dbReference type="AlphaFoldDB" id="F2LVM8"/>
<evidence type="ECO:0000259" key="9">
    <source>
        <dbReference type="Pfam" id="PF01259"/>
    </source>
</evidence>
<gene>
    <name evidence="8" type="primary">purC</name>
    <name evidence="10" type="ordered locus">Hipma_0842</name>
</gene>
<proteinExistence type="inferred from homology"/>
<dbReference type="GO" id="GO:0005524">
    <property type="term" value="F:ATP binding"/>
    <property type="evidence" value="ECO:0007669"/>
    <property type="project" value="UniProtKB-KW"/>
</dbReference>
<evidence type="ECO:0000256" key="7">
    <source>
        <dbReference type="ARBA" id="ARBA00048475"/>
    </source>
</evidence>
<dbReference type="UniPathway" id="UPA00074">
    <property type="reaction ID" value="UER00131"/>
</dbReference>
<dbReference type="Proteomes" id="UP000008139">
    <property type="component" value="Chromosome"/>
</dbReference>